<dbReference type="AlphaFoldDB" id="A0A6A1WBJ7"/>
<dbReference type="InterPro" id="IPR004158">
    <property type="entry name" value="DUF247_pln"/>
</dbReference>
<evidence type="ECO:0000256" key="1">
    <source>
        <dbReference type="SAM" id="MobiDB-lite"/>
    </source>
</evidence>
<dbReference type="EMBL" id="RXIC02000020">
    <property type="protein sequence ID" value="KAB1222253.1"/>
    <property type="molecule type" value="Genomic_DNA"/>
</dbReference>
<feature type="region of interest" description="Disordered" evidence="1">
    <location>
        <begin position="181"/>
        <end position="206"/>
    </location>
</feature>
<keyword evidence="2" id="KW-0472">Membrane</keyword>
<dbReference type="Proteomes" id="UP000516437">
    <property type="component" value="Chromosome 2"/>
</dbReference>
<feature type="transmembrane region" description="Helical" evidence="2">
    <location>
        <begin position="397"/>
        <end position="418"/>
    </location>
</feature>
<keyword evidence="2" id="KW-1133">Transmembrane helix</keyword>
<dbReference type="PANTHER" id="PTHR31170">
    <property type="entry name" value="BNAC04G53230D PROTEIN"/>
    <property type="match status" value="1"/>
</dbReference>
<evidence type="ECO:0000256" key="2">
    <source>
        <dbReference type="SAM" id="Phobius"/>
    </source>
</evidence>
<dbReference type="PANTHER" id="PTHR31170:SF17">
    <property type="match status" value="1"/>
</dbReference>
<evidence type="ECO:0000313" key="3">
    <source>
        <dbReference type="EMBL" id="KAB1222253.1"/>
    </source>
</evidence>
<feature type="compositionally biased region" description="Basic and acidic residues" evidence="1">
    <location>
        <begin position="181"/>
        <end position="204"/>
    </location>
</feature>
<sequence length="420" mass="49265">MEHVAYEEEAHWRKVVKREVGERSSSLDPPAINATNKEHRYKMVLEAGESKENQAQAPATPKIQKVVILLRDRRNFAKFYEPRAVSLGPIHQGKEKYRLAEKYKLKLAKEFVKRSGKDIRDLCKEIEQRIKELRKCFEEEDLFLLENQLPYCLLKYLMSLSKEENEYRKSIENFIRSSNMLRKDQQRSKEESTHSQQRRTERRTPTLQREPAHLLELLRTTLLGEPVTKAGRNENGSDWQTYRSVQELKAAGIKLKCRNNCFLTSIDFTRRFNLYPGYLWLPSIIVDDSTGPKFMNLVAYELCPDFDNGYEVTTYITFLNSLINEANDVKQLRKERILNNFLGNDNEVAQLFNEMGTDLMPNLKAYEDVRHQIQDYYDNRWMTWIAQFFHAHLSSPLTMLALFGALLALALCATQTWMSK</sequence>
<comment type="caution">
    <text evidence="3">The sequence shown here is derived from an EMBL/GenBank/DDBJ whole genome shotgun (WGS) entry which is preliminary data.</text>
</comment>
<dbReference type="OrthoDB" id="1849062at2759"/>
<name>A0A6A1WBJ7_9ROSI</name>
<reference evidence="3 4" key="1">
    <citation type="journal article" date="2019" name="Plant Biotechnol. J.">
        <title>The red bayberry genome and genetic basis of sex determination.</title>
        <authorList>
            <person name="Jia H.M."/>
            <person name="Jia H.J."/>
            <person name="Cai Q.L."/>
            <person name="Wang Y."/>
            <person name="Zhao H.B."/>
            <person name="Yang W.F."/>
            <person name="Wang G.Y."/>
            <person name="Li Y.H."/>
            <person name="Zhan D.L."/>
            <person name="Shen Y.T."/>
            <person name="Niu Q.F."/>
            <person name="Chang L."/>
            <person name="Qiu J."/>
            <person name="Zhao L."/>
            <person name="Xie H.B."/>
            <person name="Fu W.Y."/>
            <person name="Jin J."/>
            <person name="Li X.W."/>
            <person name="Jiao Y."/>
            <person name="Zhou C.C."/>
            <person name="Tu T."/>
            <person name="Chai C.Y."/>
            <person name="Gao J.L."/>
            <person name="Fan L.J."/>
            <person name="van de Weg E."/>
            <person name="Wang J.Y."/>
            <person name="Gao Z.S."/>
        </authorList>
    </citation>
    <scope>NUCLEOTIDE SEQUENCE [LARGE SCALE GENOMIC DNA]</scope>
    <source>
        <tissue evidence="3">Leaves</tissue>
    </source>
</reference>
<accession>A0A6A1WBJ7</accession>
<evidence type="ECO:0000313" key="4">
    <source>
        <dbReference type="Proteomes" id="UP000516437"/>
    </source>
</evidence>
<keyword evidence="4" id="KW-1185">Reference proteome</keyword>
<protein>
    <submittedName>
        <fullName evidence="3">Uncharacterized protein</fullName>
    </submittedName>
</protein>
<dbReference type="Pfam" id="PF03140">
    <property type="entry name" value="DUF247"/>
    <property type="match status" value="2"/>
</dbReference>
<keyword evidence="2" id="KW-0812">Transmembrane</keyword>
<proteinExistence type="predicted"/>
<gene>
    <name evidence="3" type="ORF">CJ030_MR2G001812</name>
</gene>
<organism evidence="3 4">
    <name type="scientific">Morella rubra</name>
    <name type="common">Chinese bayberry</name>
    <dbReference type="NCBI Taxonomy" id="262757"/>
    <lineage>
        <taxon>Eukaryota</taxon>
        <taxon>Viridiplantae</taxon>
        <taxon>Streptophyta</taxon>
        <taxon>Embryophyta</taxon>
        <taxon>Tracheophyta</taxon>
        <taxon>Spermatophyta</taxon>
        <taxon>Magnoliopsida</taxon>
        <taxon>eudicotyledons</taxon>
        <taxon>Gunneridae</taxon>
        <taxon>Pentapetalae</taxon>
        <taxon>rosids</taxon>
        <taxon>fabids</taxon>
        <taxon>Fagales</taxon>
        <taxon>Myricaceae</taxon>
        <taxon>Morella</taxon>
    </lineage>
</organism>